<dbReference type="InterPro" id="IPR043146">
    <property type="entry name" value="Penicillin_amidase_N_B-knob"/>
</dbReference>
<evidence type="ECO:0000256" key="5">
    <source>
        <dbReference type="PIRSR" id="PIRSR001227-2"/>
    </source>
</evidence>
<dbReference type="GO" id="GO:0017000">
    <property type="term" value="P:antibiotic biosynthetic process"/>
    <property type="evidence" value="ECO:0007669"/>
    <property type="project" value="InterPro"/>
</dbReference>
<dbReference type="InterPro" id="IPR043147">
    <property type="entry name" value="Penicillin_amidase_A-knob"/>
</dbReference>
<dbReference type="Gene3D" id="2.30.120.10">
    <property type="match status" value="1"/>
</dbReference>
<keyword evidence="5" id="KW-0106">Calcium</keyword>
<dbReference type="PANTHER" id="PTHR34218:SF4">
    <property type="entry name" value="ACYL-HOMOSERINE LACTONE ACYLASE QUIP"/>
    <property type="match status" value="1"/>
</dbReference>
<dbReference type="PATRIC" id="fig|1703779.3.peg.232"/>
<dbReference type="GO" id="GO:0016811">
    <property type="term" value="F:hydrolase activity, acting on carbon-nitrogen (but not peptide) bonds, in linear amides"/>
    <property type="evidence" value="ECO:0007669"/>
    <property type="project" value="InterPro"/>
</dbReference>
<accession>A0A0S8FVQ8</accession>
<protein>
    <recommendedName>
        <fullName evidence="8">Penicillin acylase family protein</fullName>
    </recommendedName>
</protein>
<keyword evidence="5" id="KW-0479">Metal-binding</keyword>
<dbReference type="EMBL" id="LJUJ01000001">
    <property type="protein sequence ID" value="KPK64755.1"/>
    <property type="molecule type" value="Genomic_DNA"/>
</dbReference>
<feature type="binding site" evidence="5">
    <location>
        <position position="207"/>
    </location>
    <ligand>
        <name>Ca(2+)</name>
        <dbReference type="ChEBI" id="CHEBI:29108"/>
    </ligand>
</feature>
<keyword evidence="2" id="KW-0378">Hydrolase</keyword>
<comment type="cofactor">
    <cofactor evidence="5">
        <name>Ca(2+)</name>
        <dbReference type="ChEBI" id="CHEBI:29108"/>
    </cofactor>
    <text evidence="5">Binds 1 Ca(2+) ion per dimer.</text>
</comment>
<comment type="caution">
    <text evidence="6">The sequence shown here is derived from an EMBL/GenBank/DDBJ whole genome shotgun (WGS) entry which is preliminary data.</text>
</comment>
<evidence type="ECO:0000256" key="3">
    <source>
        <dbReference type="ARBA" id="ARBA00023145"/>
    </source>
</evidence>
<comment type="similarity">
    <text evidence="1">Belongs to the peptidase S45 family.</text>
</comment>
<dbReference type="Gene3D" id="1.10.1400.10">
    <property type="match status" value="1"/>
</dbReference>
<dbReference type="InterPro" id="IPR029055">
    <property type="entry name" value="Ntn_hydrolases_N"/>
</dbReference>
<feature type="active site" description="Nucleophile" evidence="4">
    <location>
        <position position="277"/>
    </location>
</feature>
<dbReference type="Gene3D" id="3.60.20.10">
    <property type="entry name" value="Glutamine Phosphoribosylpyrophosphate, subunit 1, domain 1"/>
    <property type="match status" value="1"/>
</dbReference>
<proteinExistence type="inferred from homology"/>
<dbReference type="InterPro" id="IPR014395">
    <property type="entry name" value="Pen/GL7ACA/AHL_acylase"/>
</dbReference>
<dbReference type="InterPro" id="IPR023343">
    <property type="entry name" value="Penicillin_amidase_dom1"/>
</dbReference>
<organism evidence="6 7">
    <name type="scientific">candidate division WOR_3 bacterium SM23_42</name>
    <dbReference type="NCBI Taxonomy" id="1703779"/>
    <lineage>
        <taxon>Bacteria</taxon>
        <taxon>Bacteria division WOR-3</taxon>
    </lineage>
</organism>
<evidence type="ECO:0000313" key="7">
    <source>
        <dbReference type="Proteomes" id="UP000051373"/>
    </source>
</evidence>
<dbReference type="Pfam" id="PF01804">
    <property type="entry name" value="Penicil_amidase"/>
    <property type="match status" value="1"/>
</dbReference>
<evidence type="ECO:0008006" key="8">
    <source>
        <dbReference type="Google" id="ProtNLM"/>
    </source>
</evidence>
<dbReference type="GO" id="GO:0046872">
    <property type="term" value="F:metal ion binding"/>
    <property type="evidence" value="ECO:0007669"/>
    <property type="project" value="UniProtKB-KW"/>
</dbReference>
<keyword evidence="3" id="KW-0865">Zymogen</keyword>
<sequence length="811" mass="92875">MRYAKAFLLVIISLAIFYLLNFRHGMIPPLGKFLNPFAGFWLNNTATDIIPRIITSRNLKDSVVVVWDDRRVPHIFAQNEYDLYFTQGFVTARDRLWQMEFQVDAIAGRLAEIVGEDALEYDRFFRRCGLIYAAENALKEMLAAPEIRLALEAYTDGVNAYIRNTNARNMPLEYKILDYRPKPWTLLRVALLSKFMAWNLTAFEISELSLTRAREALGESETEKLYPSVPPYTEPIIPRGTRWLFQAIRIPAKPISPFVPKSDTFLLSSEDVGRPGSNNWAVAATKTAAGHPILCNDMHLPLYLPHIWYEIQLATPSMNVYGVSFPGAPSVIIGFNEHIAWGATNTMSDVIDWYEIEFKDDTRTAYLHDSVWLPTRKRIEEIKVRGKGTVTDTVVYTHHGPVVYHHDEIPFDARIPRGSAMRWIGHDPSNELLAFLKMDDAQSYDEYVDALSHFDCPAQNFVFASVEGDIAIWHTGKLPVRWSGQGRYINDGRNSEYEWMNYIPREQLPHVLNPREGFVCSANQYPVDDHYPYYLGGNYWTFDRGARISEVLSNMNNIRIEDMVTLQNDVLDVSARKVLPSLLANLDKERLMLQERRSYEELEAWNYESGANLIAPTIFAYWWDELLHMIWADEIEKTYGDLTPPRTDLTIELILDEPDSEHFDVKGTPGREHLKDLVIKSFHSASSRLYEDLGSYGDDWQWGRARPIDIGHLGQIPGLGRMGLSKAGSEHTVNYKDTSFGPSWRMVIALGKTTTGWGIYPGGQSGNPGSKYYDNFIDDWLIGEIYELLYLESPEVKHERLIGQTVLRSIP</sequence>
<dbReference type="AlphaFoldDB" id="A0A0S8FVQ8"/>
<dbReference type="InterPro" id="IPR002692">
    <property type="entry name" value="S45"/>
</dbReference>
<feature type="binding site" evidence="5">
    <location>
        <position position="349"/>
    </location>
    <ligand>
        <name>Ca(2+)</name>
        <dbReference type="ChEBI" id="CHEBI:29108"/>
    </ligand>
</feature>
<dbReference type="STRING" id="1703779.AMJ83_00770"/>
<dbReference type="PANTHER" id="PTHR34218">
    <property type="entry name" value="PEPTIDASE S45 PENICILLIN AMIDASE"/>
    <property type="match status" value="1"/>
</dbReference>
<gene>
    <name evidence="6" type="ORF">AMJ83_00770</name>
</gene>
<dbReference type="SUPFAM" id="SSF56235">
    <property type="entry name" value="N-terminal nucleophile aminohydrolases (Ntn hydrolases)"/>
    <property type="match status" value="1"/>
</dbReference>
<evidence type="ECO:0000313" key="6">
    <source>
        <dbReference type="EMBL" id="KPK64755.1"/>
    </source>
</evidence>
<reference evidence="6 7" key="1">
    <citation type="journal article" date="2015" name="Microbiome">
        <title>Genomic resolution of linkages in carbon, nitrogen, and sulfur cycling among widespread estuary sediment bacteria.</title>
        <authorList>
            <person name="Baker B.J."/>
            <person name="Lazar C.S."/>
            <person name="Teske A.P."/>
            <person name="Dick G.J."/>
        </authorList>
    </citation>
    <scope>NUCLEOTIDE SEQUENCE [LARGE SCALE GENOMIC DNA]</scope>
    <source>
        <strain evidence="6">SM23_42</strain>
    </source>
</reference>
<name>A0A0S8FVQ8_UNCW3</name>
<evidence type="ECO:0000256" key="4">
    <source>
        <dbReference type="PIRSR" id="PIRSR001227-1"/>
    </source>
</evidence>
<evidence type="ECO:0000256" key="2">
    <source>
        <dbReference type="ARBA" id="ARBA00022801"/>
    </source>
</evidence>
<dbReference type="PIRSF" id="PIRSF001227">
    <property type="entry name" value="Pen_acylase"/>
    <property type="match status" value="1"/>
</dbReference>
<feature type="binding site" evidence="5">
    <location>
        <position position="352"/>
    </location>
    <ligand>
        <name>Ca(2+)</name>
        <dbReference type="ChEBI" id="CHEBI:29108"/>
    </ligand>
</feature>
<evidence type="ECO:0000256" key="1">
    <source>
        <dbReference type="ARBA" id="ARBA00006586"/>
    </source>
</evidence>
<dbReference type="CDD" id="cd03747">
    <property type="entry name" value="Ntn_PGA_like"/>
    <property type="match status" value="1"/>
</dbReference>
<dbReference type="Gene3D" id="1.10.439.10">
    <property type="entry name" value="Penicillin Amidohydrolase, domain 1"/>
    <property type="match status" value="1"/>
</dbReference>
<dbReference type="Proteomes" id="UP000051373">
    <property type="component" value="Unassembled WGS sequence"/>
</dbReference>